<dbReference type="Proteomes" id="UP000215459">
    <property type="component" value="Unassembled WGS sequence"/>
</dbReference>
<protein>
    <recommendedName>
        <fullName evidence="4">DUF2627 domain-containing protein</fullName>
    </recommendedName>
</protein>
<evidence type="ECO:0008006" key="4">
    <source>
        <dbReference type="Google" id="ProtNLM"/>
    </source>
</evidence>
<accession>A0A235BBY9</accession>
<organism evidence="2 3">
    <name type="scientific">Paludifilum halophilum</name>
    <dbReference type="NCBI Taxonomy" id="1642702"/>
    <lineage>
        <taxon>Bacteria</taxon>
        <taxon>Bacillati</taxon>
        <taxon>Bacillota</taxon>
        <taxon>Bacilli</taxon>
        <taxon>Bacillales</taxon>
        <taxon>Thermoactinomycetaceae</taxon>
        <taxon>Paludifilum</taxon>
    </lineage>
</organism>
<proteinExistence type="predicted"/>
<dbReference type="EMBL" id="NOWF01000001">
    <property type="protein sequence ID" value="OYD09808.1"/>
    <property type="molecule type" value="Genomic_DNA"/>
</dbReference>
<evidence type="ECO:0000313" key="3">
    <source>
        <dbReference type="Proteomes" id="UP000215459"/>
    </source>
</evidence>
<keyword evidence="1" id="KW-0472">Membrane</keyword>
<evidence type="ECO:0000313" key="2">
    <source>
        <dbReference type="EMBL" id="OYD09808.1"/>
    </source>
</evidence>
<dbReference type="RefSeq" id="WP_094262910.1">
    <property type="nucleotide sequence ID" value="NZ_NOWF01000001.1"/>
</dbReference>
<feature type="transmembrane region" description="Helical" evidence="1">
    <location>
        <begin position="43"/>
        <end position="64"/>
    </location>
</feature>
<dbReference type="OrthoDB" id="2989757at2"/>
<dbReference type="AlphaFoldDB" id="A0A235BBY9"/>
<comment type="caution">
    <text evidence="2">The sequence shown here is derived from an EMBL/GenBank/DDBJ whole genome shotgun (WGS) entry which is preliminary data.</text>
</comment>
<gene>
    <name evidence="2" type="ORF">CHM34_02110</name>
</gene>
<dbReference type="Pfam" id="PF11118">
    <property type="entry name" value="DUF2627"/>
    <property type="match status" value="1"/>
</dbReference>
<dbReference type="InterPro" id="IPR020138">
    <property type="entry name" value="Uncharacterised_YqzF"/>
</dbReference>
<keyword evidence="1" id="KW-1133">Transmembrane helix</keyword>
<keyword evidence="1" id="KW-0812">Transmembrane</keyword>
<name>A0A235BBY9_9BACL</name>
<reference evidence="2 3" key="1">
    <citation type="submission" date="2017-07" db="EMBL/GenBank/DDBJ databases">
        <title>The genome sequence of Paludifilum halophilum highlights mechanisms for microbial adaptation to high salt environemnts.</title>
        <authorList>
            <person name="Belbahri L."/>
        </authorList>
    </citation>
    <scope>NUCLEOTIDE SEQUENCE [LARGE SCALE GENOMIC DNA]</scope>
    <source>
        <strain evidence="2 3">DSM 102817</strain>
    </source>
</reference>
<keyword evidence="3" id="KW-1185">Reference proteome</keyword>
<evidence type="ECO:0000256" key="1">
    <source>
        <dbReference type="SAM" id="Phobius"/>
    </source>
</evidence>
<sequence length="95" mass="10806">MIYQRILAILLLCIPGALGIYGWTLMRDVFFEYLAGQGFSWIPFLAGGILLLFGLFFIGGFLFYRDEKNNAIQPMLRRKKKNKSLPSKGGKKEQG</sequence>